<accession>A0A6C0AD27</accession>
<dbReference type="EMBL" id="MN740593">
    <property type="protein sequence ID" value="QHS77624.1"/>
    <property type="molecule type" value="Genomic_DNA"/>
</dbReference>
<name>A0A6C0AD27_9ZZZZ</name>
<organism evidence="1">
    <name type="scientific">viral metagenome</name>
    <dbReference type="NCBI Taxonomy" id="1070528"/>
    <lineage>
        <taxon>unclassified sequences</taxon>
        <taxon>metagenomes</taxon>
        <taxon>organismal metagenomes</taxon>
    </lineage>
</organism>
<reference evidence="1" key="1">
    <citation type="journal article" date="2020" name="Nature">
        <title>Giant virus diversity and host interactions through global metagenomics.</title>
        <authorList>
            <person name="Schulz F."/>
            <person name="Roux S."/>
            <person name="Paez-Espino D."/>
            <person name="Jungbluth S."/>
            <person name="Walsh D.A."/>
            <person name="Denef V.J."/>
            <person name="McMahon K.D."/>
            <person name="Konstantinidis K.T."/>
            <person name="Eloe-Fadrosh E.A."/>
            <person name="Kyrpides N.C."/>
            <person name="Woyke T."/>
        </authorList>
    </citation>
    <scope>NUCLEOTIDE SEQUENCE</scope>
    <source>
        <strain evidence="1">GVMAG-S-1021933-23</strain>
    </source>
</reference>
<proteinExistence type="predicted"/>
<evidence type="ECO:0000313" key="1">
    <source>
        <dbReference type="EMBL" id="QHS77624.1"/>
    </source>
</evidence>
<sequence>MGGRQSDLNVDHKTKISDFKAILKSLSLGYIKIYSPDINIKIYLVTLGEKYGNIHLKYTFDNNIIYNISKTYDRKPYEKSENDYFRIITLKKGENIESLIDKSTDFFEKINENTYKINDIKYEKIKDSNLIEDVYYID</sequence>
<dbReference type="AlphaFoldDB" id="A0A6C0AD27"/>
<protein>
    <submittedName>
        <fullName evidence="1">Uncharacterized protein</fullName>
    </submittedName>
</protein>